<feature type="domain" description="Tyrosine specific protein phosphatases" evidence="4">
    <location>
        <begin position="120"/>
        <end position="181"/>
    </location>
</feature>
<accession>A0AAQ4R0T1</accession>
<dbReference type="PROSITE" id="PS50054">
    <property type="entry name" value="TYR_PHOSPHATASE_DUAL"/>
    <property type="match status" value="1"/>
</dbReference>
<keyword evidence="6" id="KW-1185">Reference proteome</keyword>
<evidence type="ECO:0000313" key="5">
    <source>
        <dbReference type="Ensembl" id="ENSGACP00000057206.1"/>
    </source>
</evidence>
<dbReference type="InterPro" id="IPR020422">
    <property type="entry name" value="TYR_PHOSPHATASE_DUAL_dom"/>
</dbReference>
<evidence type="ECO:0000256" key="1">
    <source>
        <dbReference type="ARBA" id="ARBA00022801"/>
    </source>
</evidence>
<dbReference type="Ensembl" id="ENSGACT00000033190.1">
    <property type="protein sequence ID" value="ENSGACP00000057206.1"/>
    <property type="gene ID" value="ENSGACG00000011638.2"/>
</dbReference>
<feature type="domain" description="Tyrosine-protein phosphatase" evidence="3">
    <location>
        <begin position="57"/>
        <end position="196"/>
    </location>
</feature>
<dbReference type="PROSITE" id="PS50056">
    <property type="entry name" value="TYR_PHOSPHATASE_2"/>
    <property type="match status" value="1"/>
</dbReference>
<reference evidence="5" key="2">
    <citation type="submission" date="2025-08" db="UniProtKB">
        <authorList>
            <consortium name="Ensembl"/>
        </authorList>
    </citation>
    <scope>IDENTIFICATION</scope>
</reference>
<dbReference type="AlphaFoldDB" id="A0AAQ4R0T1"/>
<dbReference type="GO" id="GO:0005737">
    <property type="term" value="C:cytoplasm"/>
    <property type="evidence" value="ECO:0007669"/>
    <property type="project" value="TreeGrafter"/>
</dbReference>
<dbReference type="GO" id="GO:0008579">
    <property type="term" value="F:JUN kinase phosphatase activity"/>
    <property type="evidence" value="ECO:0007669"/>
    <property type="project" value="TreeGrafter"/>
</dbReference>
<reference evidence="5" key="3">
    <citation type="submission" date="2025-09" db="UniProtKB">
        <authorList>
            <consortium name="Ensembl"/>
        </authorList>
    </citation>
    <scope>IDENTIFICATION</scope>
</reference>
<keyword evidence="2" id="KW-0904">Protein phosphatase</keyword>
<sequence>KHVILINDLKDVSTFPVQTKTSCIVSIALIAPHRRVKRNILFLSCQTETRINIHAAFDHFLTEQLLSARTSQDAAHDADTLQRHKVSHVLNVAYGVANLFPDQYVYKALPILDLPDTDITAYLGECSSFVDRAREKGGVVLVHCNAGVSRSTSIVIGYLMMREGLTFDEAYGQAKAARPSIRPNPGFHQQLRGYEP</sequence>
<dbReference type="InterPro" id="IPR000387">
    <property type="entry name" value="Tyr_Pase_dom"/>
</dbReference>
<proteinExistence type="predicted"/>
<name>A0AAQ4R0T1_GASAC</name>
<protein>
    <submittedName>
        <fullName evidence="5">Dual specificity phosphatase 19</fullName>
    </submittedName>
</protein>
<dbReference type="PANTHER" id="PTHR46377">
    <property type="entry name" value="DUAL SPECIFICITY PROTEIN PHOSPHATASE 19"/>
    <property type="match status" value="1"/>
</dbReference>
<keyword evidence="1" id="KW-0378">Hydrolase</keyword>
<evidence type="ECO:0000259" key="4">
    <source>
        <dbReference type="PROSITE" id="PS50056"/>
    </source>
</evidence>
<evidence type="ECO:0000313" key="6">
    <source>
        <dbReference type="Proteomes" id="UP000007635"/>
    </source>
</evidence>
<dbReference type="PANTHER" id="PTHR46377:SF1">
    <property type="entry name" value="DUAL SPECIFICITY PROTEIN PHOSPHATASE 19"/>
    <property type="match status" value="1"/>
</dbReference>
<dbReference type="InterPro" id="IPR000340">
    <property type="entry name" value="Dual-sp_phosphatase_cat-dom"/>
</dbReference>
<dbReference type="InterPro" id="IPR016130">
    <property type="entry name" value="Tyr_Pase_AS"/>
</dbReference>
<dbReference type="Proteomes" id="UP000007635">
    <property type="component" value="Chromosome VI"/>
</dbReference>
<organism evidence="5 6">
    <name type="scientific">Gasterosteus aculeatus aculeatus</name>
    <name type="common">three-spined stickleback</name>
    <dbReference type="NCBI Taxonomy" id="481459"/>
    <lineage>
        <taxon>Eukaryota</taxon>
        <taxon>Metazoa</taxon>
        <taxon>Chordata</taxon>
        <taxon>Craniata</taxon>
        <taxon>Vertebrata</taxon>
        <taxon>Euteleostomi</taxon>
        <taxon>Actinopterygii</taxon>
        <taxon>Neopterygii</taxon>
        <taxon>Teleostei</taxon>
        <taxon>Neoteleostei</taxon>
        <taxon>Acanthomorphata</taxon>
        <taxon>Eupercaria</taxon>
        <taxon>Perciformes</taxon>
        <taxon>Cottioidei</taxon>
        <taxon>Gasterosteales</taxon>
        <taxon>Gasterosteidae</taxon>
        <taxon>Gasterosteus</taxon>
    </lineage>
</organism>
<dbReference type="Pfam" id="PF00782">
    <property type="entry name" value="DSPc"/>
    <property type="match status" value="1"/>
</dbReference>
<dbReference type="SMART" id="SM00195">
    <property type="entry name" value="DSPc"/>
    <property type="match status" value="1"/>
</dbReference>
<reference evidence="5 6" key="1">
    <citation type="journal article" date="2021" name="G3 (Bethesda)">
        <title>Improved contiguity of the threespine stickleback genome using long-read sequencing.</title>
        <authorList>
            <person name="Nath S."/>
            <person name="Shaw D.E."/>
            <person name="White M.A."/>
        </authorList>
    </citation>
    <scope>NUCLEOTIDE SEQUENCE [LARGE SCALE GENOMIC DNA]</scope>
    <source>
        <strain evidence="5 6">Lake Benthic</strain>
    </source>
</reference>
<evidence type="ECO:0000259" key="3">
    <source>
        <dbReference type="PROSITE" id="PS50054"/>
    </source>
</evidence>
<dbReference type="GeneTree" id="ENSGT00940000156472"/>
<dbReference type="SUPFAM" id="SSF52799">
    <property type="entry name" value="(Phosphotyrosine protein) phosphatases II"/>
    <property type="match status" value="1"/>
</dbReference>
<dbReference type="InterPro" id="IPR029021">
    <property type="entry name" value="Prot-tyrosine_phosphatase-like"/>
</dbReference>
<dbReference type="Gene3D" id="3.90.190.10">
    <property type="entry name" value="Protein tyrosine phosphatase superfamily"/>
    <property type="match status" value="1"/>
</dbReference>
<dbReference type="PROSITE" id="PS00383">
    <property type="entry name" value="TYR_PHOSPHATASE_1"/>
    <property type="match status" value="1"/>
</dbReference>
<evidence type="ECO:0000256" key="2">
    <source>
        <dbReference type="ARBA" id="ARBA00022912"/>
    </source>
</evidence>